<dbReference type="EMBL" id="LAZR01002237">
    <property type="protein sequence ID" value="KKN32651.1"/>
    <property type="molecule type" value="Genomic_DNA"/>
</dbReference>
<gene>
    <name evidence="1" type="ORF">LCGC14_0811740</name>
</gene>
<reference evidence="1" key="1">
    <citation type="journal article" date="2015" name="Nature">
        <title>Complex archaea that bridge the gap between prokaryotes and eukaryotes.</title>
        <authorList>
            <person name="Spang A."/>
            <person name="Saw J.H."/>
            <person name="Jorgensen S.L."/>
            <person name="Zaremba-Niedzwiedzka K."/>
            <person name="Martijn J."/>
            <person name="Lind A.E."/>
            <person name="van Eijk R."/>
            <person name="Schleper C."/>
            <person name="Guy L."/>
            <person name="Ettema T.J."/>
        </authorList>
    </citation>
    <scope>NUCLEOTIDE SEQUENCE</scope>
</reference>
<evidence type="ECO:0000313" key="1">
    <source>
        <dbReference type="EMBL" id="KKN32651.1"/>
    </source>
</evidence>
<name>A0A0F9S6F5_9ZZZZ</name>
<dbReference type="AlphaFoldDB" id="A0A0F9S6F5"/>
<accession>A0A0F9S6F5</accession>
<protein>
    <submittedName>
        <fullName evidence="1">Uncharacterized protein</fullName>
    </submittedName>
</protein>
<comment type="caution">
    <text evidence="1">The sequence shown here is derived from an EMBL/GenBank/DDBJ whole genome shotgun (WGS) entry which is preliminary data.</text>
</comment>
<sequence length="363" mass="40796">MLYRFATIKADETFTADTTEVIDMTLVDPISQLVLRFQPKTGAALASTAHFMKCISKIELVDGSDVLFSLSGVEAHALDWYSHLMERTNIIWYLGTTAQDLVLHISFGRYLYDPQLALDPTKFNNLQLKITLDIDGGGFNNSEIALSVFAHIFDEKTVTPEGFLMSKELKDYALGAGTHEYTDLPTDHPFRKLFLRIQKYGTGVEYCFDEIKLSEDNDKKVPLNHKIAEIIHAITAQQRPYREWIIGWGTTSATYFHCTPAYWPAISGSPWRSATLTTGLVFYEGDGGRFKTAQAAAGPNWQALIEGWCPHGVIEIPFGLQNEMEDWYDTTKLGSLQLDLKSASGMSSSETCQVFIQQLRKYA</sequence>
<organism evidence="1">
    <name type="scientific">marine sediment metagenome</name>
    <dbReference type="NCBI Taxonomy" id="412755"/>
    <lineage>
        <taxon>unclassified sequences</taxon>
        <taxon>metagenomes</taxon>
        <taxon>ecological metagenomes</taxon>
    </lineage>
</organism>
<proteinExistence type="predicted"/>